<feature type="region of interest" description="Disordered" evidence="1">
    <location>
        <begin position="113"/>
        <end position="144"/>
    </location>
</feature>
<evidence type="ECO:0000256" key="1">
    <source>
        <dbReference type="SAM" id="MobiDB-lite"/>
    </source>
</evidence>
<evidence type="ECO:0000313" key="3">
    <source>
        <dbReference type="Proteomes" id="UP000054166"/>
    </source>
</evidence>
<name>A0A0C3G3D9_PILCF</name>
<dbReference type="EMBL" id="KN832972">
    <property type="protein sequence ID" value="KIM90785.1"/>
    <property type="molecule type" value="Genomic_DNA"/>
</dbReference>
<dbReference type="HOGENOM" id="CLU_1797179_0_0_1"/>
<gene>
    <name evidence="2" type="ORF">PILCRDRAFT_147829</name>
</gene>
<evidence type="ECO:0000313" key="2">
    <source>
        <dbReference type="EMBL" id="KIM90785.1"/>
    </source>
</evidence>
<proteinExistence type="predicted"/>
<organism evidence="2 3">
    <name type="scientific">Piloderma croceum (strain F 1598)</name>
    <dbReference type="NCBI Taxonomy" id="765440"/>
    <lineage>
        <taxon>Eukaryota</taxon>
        <taxon>Fungi</taxon>
        <taxon>Dikarya</taxon>
        <taxon>Basidiomycota</taxon>
        <taxon>Agaricomycotina</taxon>
        <taxon>Agaricomycetes</taxon>
        <taxon>Agaricomycetidae</taxon>
        <taxon>Atheliales</taxon>
        <taxon>Atheliaceae</taxon>
        <taxon>Piloderma</taxon>
    </lineage>
</organism>
<feature type="compositionally biased region" description="Basic and acidic residues" evidence="1">
    <location>
        <begin position="118"/>
        <end position="138"/>
    </location>
</feature>
<dbReference type="AlphaFoldDB" id="A0A0C3G3D9"/>
<reference evidence="2 3" key="1">
    <citation type="submission" date="2014-04" db="EMBL/GenBank/DDBJ databases">
        <authorList>
            <consortium name="DOE Joint Genome Institute"/>
            <person name="Kuo A."/>
            <person name="Tarkka M."/>
            <person name="Buscot F."/>
            <person name="Kohler A."/>
            <person name="Nagy L.G."/>
            <person name="Floudas D."/>
            <person name="Copeland A."/>
            <person name="Barry K.W."/>
            <person name="Cichocki N."/>
            <person name="Veneault-Fourrey C."/>
            <person name="LaButti K."/>
            <person name="Lindquist E.A."/>
            <person name="Lipzen A."/>
            <person name="Lundell T."/>
            <person name="Morin E."/>
            <person name="Murat C."/>
            <person name="Sun H."/>
            <person name="Tunlid A."/>
            <person name="Henrissat B."/>
            <person name="Grigoriev I.V."/>
            <person name="Hibbett D.S."/>
            <person name="Martin F."/>
            <person name="Nordberg H.P."/>
            <person name="Cantor M.N."/>
            <person name="Hua S.X."/>
        </authorList>
    </citation>
    <scope>NUCLEOTIDE SEQUENCE [LARGE SCALE GENOMIC DNA]</scope>
    <source>
        <strain evidence="2 3">F 1598</strain>
    </source>
</reference>
<sequence>MRSIAVYDHAAWPHKRCSDGTAITLIYPTPTKWVPSIRSAGIIPVYLRKSRIALRLFRARHPVLLPEKSLEIGIEMMHEASPSLRFQPPNPKPDRLIDSLPSHCLPLILLAMPSPPKNQHDHPDTTPHLAQPDDRDYYSRNLTR</sequence>
<dbReference type="InParanoid" id="A0A0C3G3D9"/>
<protein>
    <submittedName>
        <fullName evidence="2">Uncharacterized protein</fullName>
    </submittedName>
</protein>
<dbReference type="Proteomes" id="UP000054166">
    <property type="component" value="Unassembled WGS sequence"/>
</dbReference>
<keyword evidence="3" id="KW-1185">Reference proteome</keyword>
<accession>A0A0C3G3D9</accession>
<reference evidence="3" key="2">
    <citation type="submission" date="2015-01" db="EMBL/GenBank/DDBJ databases">
        <title>Evolutionary Origins and Diversification of the Mycorrhizal Mutualists.</title>
        <authorList>
            <consortium name="DOE Joint Genome Institute"/>
            <consortium name="Mycorrhizal Genomics Consortium"/>
            <person name="Kohler A."/>
            <person name="Kuo A."/>
            <person name="Nagy L.G."/>
            <person name="Floudas D."/>
            <person name="Copeland A."/>
            <person name="Barry K.W."/>
            <person name="Cichocki N."/>
            <person name="Veneault-Fourrey C."/>
            <person name="LaButti K."/>
            <person name="Lindquist E.A."/>
            <person name="Lipzen A."/>
            <person name="Lundell T."/>
            <person name="Morin E."/>
            <person name="Murat C."/>
            <person name="Riley R."/>
            <person name="Ohm R."/>
            <person name="Sun H."/>
            <person name="Tunlid A."/>
            <person name="Henrissat B."/>
            <person name="Grigoriev I.V."/>
            <person name="Hibbett D.S."/>
            <person name="Martin F."/>
        </authorList>
    </citation>
    <scope>NUCLEOTIDE SEQUENCE [LARGE SCALE GENOMIC DNA]</scope>
    <source>
        <strain evidence="3">F 1598</strain>
    </source>
</reference>